<keyword evidence="13" id="KW-0418">Kinase</keyword>
<evidence type="ECO:0000256" key="13">
    <source>
        <dbReference type="ARBA" id="ARBA00022777"/>
    </source>
</evidence>
<evidence type="ECO:0000256" key="9">
    <source>
        <dbReference type="ARBA" id="ARBA00022692"/>
    </source>
</evidence>
<dbReference type="PROSITE" id="PS50011">
    <property type="entry name" value="PROTEIN_KINASE_DOM"/>
    <property type="match status" value="1"/>
</dbReference>
<feature type="domain" description="Protein kinase" evidence="22">
    <location>
        <begin position="529"/>
        <end position="805"/>
    </location>
</feature>
<dbReference type="Gene3D" id="3.30.200.20">
    <property type="entry name" value="Phosphorylase Kinase, domain 1"/>
    <property type="match status" value="1"/>
</dbReference>
<dbReference type="SMART" id="SM00220">
    <property type="entry name" value="S_TKc"/>
    <property type="match status" value="1"/>
</dbReference>
<evidence type="ECO:0000256" key="16">
    <source>
        <dbReference type="ARBA" id="ARBA00023136"/>
    </source>
</evidence>
<evidence type="ECO:0000256" key="8">
    <source>
        <dbReference type="ARBA" id="ARBA00022679"/>
    </source>
</evidence>
<reference evidence="23 24" key="1">
    <citation type="journal article" date="2021" name="Nat. Plants">
        <title>The Taxus genome provides insights into paclitaxel biosynthesis.</title>
        <authorList>
            <person name="Xiong X."/>
            <person name="Gou J."/>
            <person name="Liao Q."/>
            <person name="Li Y."/>
            <person name="Zhou Q."/>
            <person name="Bi G."/>
            <person name="Li C."/>
            <person name="Du R."/>
            <person name="Wang X."/>
            <person name="Sun T."/>
            <person name="Guo L."/>
            <person name="Liang H."/>
            <person name="Lu P."/>
            <person name="Wu Y."/>
            <person name="Zhang Z."/>
            <person name="Ro D.K."/>
            <person name="Shang Y."/>
            <person name="Huang S."/>
            <person name="Yan J."/>
        </authorList>
    </citation>
    <scope>NUCLEOTIDE SEQUENCE [LARGE SCALE GENOMIC DNA]</scope>
    <source>
        <strain evidence="23">Ta-2019</strain>
    </source>
</reference>
<evidence type="ECO:0000256" key="2">
    <source>
        <dbReference type="ARBA" id="ARBA00008684"/>
    </source>
</evidence>
<dbReference type="InterPro" id="IPR013210">
    <property type="entry name" value="LRR_N_plant-typ"/>
</dbReference>
<dbReference type="InterPro" id="IPR055414">
    <property type="entry name" value="LRR_R13L4/SHOC2-like"/>
</dbReference>
<evidence type="ECO:0000256" key="11">
    <source>
        <dbReference type="ARBA" id="ARBA00022737"/>
    </source>
</evidence>
<dbReference type="EMBL" id="JAHRHJ020000009">
    <property type="protein sequence ID" value="KAH9303331.1"/>
    <property type="molecule type" value="Genomic_DNA"/>
</dbReference>
<name>A0AA38CNZ8_TAXCH</name>
<keyword evidence="14 20" id="KW-0067">ATP-binding</keyword>
<dbReference type="AlphaFoldDB" id="A0AA38CNZ8"/>
<feature type="chain" id="PRO_5041205683" description="non-specific serine/threonine protein kinase" evidence="21">
    <location>
        <begin position="26"/>
        <end position="805"/>
    </location>
</feature>
<dbReference type="FunFam" id="3.80.10.10:FF:000095">
    <property type="entry name" value="LRR receptor-like serine/threonine-protein kinase GSO1"/>
    <property type="match status" value="1"/>
</dbReference>
<evidence type="ECO:0000256" key="12">
    <source>
        <dbReference type="ARBA" id="ARBA00022741"/>
    </source>
</evidence>
<dbReference type="EC" id="2.7.11.1" evidence="3"/>
<feature type="signal peptide" evidence="21">
    <location>
        <begin position="1"/>
        <end position="25"/>
    </location>
</feature>
<dbReference type="Pfam" id="PF13855">
    <property type="entry name" value="LRR_8"/>
    <property type="match status" value="1"/>
</dbReference>
<organism evidence="23 24">
    <name type="scientific">Taxus chinensis</name>
    <name type="common">Chinese yew</name>
    <name type="synonym">Taxus wallichiana var. chinensis</name>
    <dbReference type="NCBI Taxonomy" id="29808"/>
    <lineage>
        <taxon>Eukaryota</taxon>
        <taxon>Viridiplantae</taxon>
        <taxon>Streptophyta</taxon>
        <taxon>Embryophyta</taxon>
        <taxon>Tracheophyta</taxon>
        <taxon>Spermatophyta</taxon>
        <taxon>Pinopsida</taxon>
        <taxon>Pinidae</taxon>
        <taxon>Conifers II</taxon>
        <taxon>Cupressales</taxon>
        <taxon>Taxaceae</taxon>
        <taxon>Taxus</taxon>
    </lineage>
</organism>
<evidence type="ECO:0000256" key="5">
    <source>
        <dbReference type="ARBA" id="ARBA00022527"/>
    </source>
</evidence>
<comment type="similarity">
    <text evidence="2">Belongs to the protein kinase superfamily. Ser/Thr protein kinase family.</text>
</comment>
<evidence type="ECO:0000256" key="19">
    <source>
        <dbReference type="ARBA" id="ARBA00048679"/>
    </source>
</evidence>
<dbReference type="InterPro" id="IPR003591">
    <property type="entry name" value="Leu-rich_rpt_typical-subtyp"/>
</dbReference>
<dbReference type="FunFam" id="3.80.10.10:FF:000383">
    <property type="entry name" value="Leucine-rich repeat receptor protein kinase EMS1"/>
    <property type="match status" value="1"/>
</dbReference>
<dbReference type="InterPro" id="IPR032675">
    <property type="entry name" value="LRR_dom_sf"/>
</dbReference>
<evidence type="ECO:0000256" key="6">
    <source>
        <dbReference type="ARBA" id="ARBA00022553"/>
    </source>
</evidence>
<dbReference type="PANTHER" id="PTHR48056">
    <property type="entry name" value="LRR RECEPTOR-LIKE SERINE/THREONINE-PROTEIN KINASE-RELATED"/>
    <property type="match status" value="1"/>
</dbReference>
<gene>
    <name evidence="23" type="ORF">KI387_014914</name>
</gene>
<dbReference type="InterPro" id="IPR017441">
    <property type="entry name" value="Protein_kinase_ATP_BS"/>
</dbReference>
<keyword evidence="24" id="KW-1185">Reference proteome</keyword>
<keyword evidence="11" id="KW-0677">Repeat</keyword>
<dbReference type="Pfam" id="PF23598">
    <property type="entry name" value="LRR_14"/>
    <property type="match status" value="1"/>
</dbReference>
<comment type="subcellular location">
    <subcellularLocation>
        <location evidence="1">Cell membrane</location>
        <topology evidence="1">Single-pass membrane protein</topology>
    </subcellularLocation>
</comment>
<comment type="catalytic activity">
    <reaction evidence="18">
        <text>L-threonyl-[protein] + ATP = O-phospho-L-threonyl-[protein] + ADP + H(+)</text>
        <dbReference type="Rhea" id="RHEA:46608"/>
        <dbReference type="Rhea" id="RHEA-COMP:11060"/>
        <dbReference type="Rhea" id="RHEA-COMP:11605"/>
        <dbReference type="ChEBI" id="CHEBI:15378"/>
        <dbReference type="ChEBI" id="CHEBI:30013"/>
        <dbReference type="ChEBI" id="CHEBI:30616"/>
        <dbReference type="ChEBI" id="CHEBI:61977"/>
        <dbReference type="ChEBI" id="CHEBI:456216"/>
        <dbReference type="EC" id="2.7.11.1"/>
    </reaction>
</comment>
<keyword evidence="17" id="KW-0325">Glycoprotein</keyword>
<feature type="binding site" evidence="20">
    <location>
        <position position="557"/>
    </location>
    <ligand>
        <name>ATP</name>
        <dbReference type="ChEBI" id="CHEBI:30616"/>
    </ligand>
</feature>
<evidence type="ECO:0000256" key="10">
    <source>
        <dbReference type="ARBA" id="ARBA00022729"/>
    </source>
</evidence>
<comment type="catalytic activity">
    <reaction evidence="19">
        <text>L-seryl-[protein] + ATP = O-phospho-L-seryl-[protein] + ADP + H(+)</text>
        <dbReference type="Rhea" id="RHEA:17989"/>
        <dbReference type="Rhea" id="RHEA-COMP:9863"/>
        <dbReference type="Rhea" id="RHEA-COMP:11604"/>
        <dbReference type="ChEBI" id="CHEBI:15378"/>
        <dbReference type="ChEBI" id="CHEBI:29999"/>
        <dbReference type="ChEBI" id="CHEBI:30616"/>
        <dbReference type="ChEBI" id="CHEBI:83421"/>
        <dbReference type="ChEBI" id="CHEBI:456216"/>
        <dbReference type="EC" id="2.7.11.1"/>
    </reaction>
</comment>
<dbReference type="SUPFAM" id="SSF52058">
    <property type="entry name" value="L domain-like"/>
    <property type="match status" value="1"/>
</dbReference>
<evidence type="ECO:0000313" key="23">
    <source>
        <dbReference type="EMBL" id="KAH9303331.1"/>
    </source>
</evidence>
<dbReference type="GO" id="GO:0005524">
    <property type="term" value="F:ATP binding"/>
    <property type="evidence" value="ECO:0007669"/>
    <property type="project" value="UniProtKB-UniRule"/>
</dbReference>
<keyword evidence="16" id="KW-0472">Membrane</keyword>
<keyword evidence="10 21" id="KW-0732">Signal</keyword>
<dbReference type="InterPro" id="IPR001611">
    <property type="entry name" value="Leu-rich_rpt"/>
</dbReference>
<keyword evidence="9" id="KW-0812">Transmembrane</keyword>
<dbReference type="FunFam" id="3.80.10.10:FF:000275">
    <property type="entry name" value="Leucine-rich repeat receptor-like protein kinase"/>
    <property type="match status" value="1"/>
</dbReference>
<protein>
    <recommendedName>
        <fullName evidence="3">non-specific serine/threonine protein kinase</fullName>
        <ecNumber evidence="3">2.7.11.1</ecNumber>
    </recommendedName>
</protein>
<evidence type="ECO:0000256" key="18">
    <source>
        <dbReference type="ARBA" id="ARBA00047899"/>
    </source>
</evidence>
<dbReference type="InterPro" id="IPR011009">
    <property type="entry name" value="Kinase-like_dom_sf"/>
</dbReference>
<evidence type="ECO:0000256" key="15">
    <source>
        <dbReference type="ARBA" id="ARBA00022989"/>
    </source>
</evidence>
<keyword evidence="8" id="KW-0808">Transferase</keyword>
<evidence type="ECO:0000256" key="17">
    <source>
        <dbReference type="ARBA" id="ARBA00023180"/>
    </source>
</evidence>
<evidence type="ECO:0000256" key="21">
    <source>
        <dbReference type="SAM" id="SignalP"/>
    </source>
</evidence>
<evidence type="ECO:0000313" key="24">
    <source>
        <dbReference type="Proteomes" id="UP000824469"/>
    </source>
</evidence>
<comment type="caution">
    <text evidence="23">The sequence shown here is derived from an EMBL/GenBank/DDBJ whole genome shotgun (WGS) entry which is preliminary data.</text>
</comment>
<evidence type="ECO:0000256" key="7">
    <source>
        <dbReference type="ARBA" id="ARBA00022614"/>
    </source>
</evidence>
<dbReference type="FunFam" id="1.10.510.10:FF:000417">
    <property type="entry name" value="Leucine-rich repeat receptor-like protein kinase"/>
    <property type="match status" value="1"/>
</dbReference>
<evidence type="ECO:0000256" key="1">
    <source>
        <dbReference type="ARBA" id="ARBA00004162"/>
    </source>
</evidence>
<dbReference type="GO" id="GO:0005886">
    <property type="term" value="C:plasma membrane"/>
    <property type="evidence" value="ECO:0007669"/>
    <property type="project" value="UniProtKB-SubCell"/>
</dbReference>
<dbReference type="SUPFAM" id="SSF56112">
    <property type="entry name" value="Protein kinase-like (PK-like)"/>
    <property type="match status" value="1"/>
</dbReference>
<sequence>MGRRDGEAVWSFGVVVLFLLRFCEGGRSEAESLVEFRRYIGDPGRFLTSWRPSEGSPCEWKGVKCTVGGAVKSVDLRGMNLTGSFSADVCDLQNLTELSLGDNKFNQTIPLELTRCRSLTVLNLSDNYIWGTVPEQISELKTLQFLDFSGLSLEGRIPDALGELEKLNVLNLGFNWFTGTVPPEIGNLTELRVLDLSNNERLAPGSIPAEIGNLVNLEELHLYMSMFTGRIPGELGNLKALKLLDLSQNNLSGPIPIELTGLRNLVYLHLDHNVLSGEIPDSISNLRSLKQLDLGKNGLSGRIPDGVSELYNLEVLTLYMNQLTGPLPPGIVNLKKLSEVLLHTNFLTGTLPQELGLNASFTTFEISLNNIRGSIPPNLCHGGRLQNLSLHTNRFSGSIPKSFSQCHSLVRLTLQNNKLNGDFPNGLWSAPNMTIIRLENNRISGVISPEISQASQLAQIQIDNNQFTGAFPPELSELGSLYKLSASQNLFTGNFPPNNILGYYSGRPTWNTTSFYHLGFNEDEIVSKLDEKNLVGSGGSGKVYKVILPSGEPVAVKRLWKTGKVWGGRQTGTLKTEIETLGKVRHRNIVKMLCCSSSEETSVLVYEYVPNGSLADVFHSSSDIVLDWSVRFNIAMGAAQGLAYLHHDFVPQVLHRDIKSSNILLDSNYEPKLTDFGLAKILGDSAHLQSISYVVGSYGYIAPEYAYSTKVNEKIDVYSFGVVLLELITGKRAVEVDHGDLIDVVKWVRGKVNTKDGIWKVLDPRIREKSEQEMEGALRIALLCTSVLPQCRPSMNEWWLKCFSL</sequence>
<dbReference type="InterPro" id="IPR008271">
    <property type="entry name" value="Ser/Thr_kinase_AS"/>
</dbReference>
<dbReference type="SMART" id="SM00369">
    <property type="entry name" value="LRR_TYP"/>
    <property type="match status" value="5"/>
</dbReference>
<dbReference type="Pfam" id="PF00069">
    <property type="entry name" value="Pkinase"/>
    <property type="match status" value="1"/>
</dbReference>
<dbReference type="PANTHER" id="PTHR48056:SF31">
    <property type="entry name" value="PROTEIN KINASE DOMAIN-CONTAINING PROTEIN"/>
    <property type="match status" value="1"/>
</dbReference>
<dbReference type="InterPro" id="IPR050647">
    <property type="entry name" value="Plant_LRR-RLKs"/>
</dbReference>
<keyword evidence="12 20" id="KW-0547">Nucleotide-binding</keyword>
<dbReference type="Gene3D" id="1.10.510.10">
    <property type="entry name" value="Transferase(Phosphotransferase) domain 1"/>
    <property type="match status" value="1"/>
</dbReference>
<evidence type="ECO:0000259" key="22">
    <source>
        <dbReference type="PROSITE" id="PS50011"/>
    </source>
</evidence>
<dbReference type="GO" id="GO:0033612">
    <property type="term" value="F:receptor serine/threonine kinase binding"/>
    <property type="evidence" value="ECO:0007669"/>
    <property type="project" value="TreeGrafter"/>
</dbReference>
<evidence type="ECO:0000256" key="14">
    <source>
        <dbReference type="ARBA" id="ARBA00022840"/>
    </source>
</evidence>
<dbReference type="PROSITE" id="PS00108">
    <property type="entry name" value="PROTEIN_KINASE_ST"/>
    <property type="match status" value="1"/>
</dbReference>
<accession>A0AA38CNZ8</accession>
<dbReference type="Gene3D" id="3.80.10.10">
    <property type="entry name" value="Ribonuclease Inhibitor"/>
    <property type="match status" value="4"/>
</dbReference>
<keyword evidence="4" id="KW-1003">Cell membrane</keyword>
<dbReference type="Pfam" id="PF00560">
    <property type="entry name" value="LRR_1"/>
    <property type="match status" value="3"/>
</dbReference>
<keyword evidence="5" id="KW-0723">Serine/threonine-protein kinase</keyword>
<keyword evidence="7" id="KW-0433">Leucine-rich repeat</keyword>
<proteinExistence type="inferred from homology"/>
<dbReference type="Proteomes" id="UP000824469">
    <property type="component" value="Unassembled WGS sequence"/>
</dbReference>
<dbReference type="PROSITE" id="PS00107">
    <property type="entry name" value="PROTEIN_KINASE_ATP"/>
    <property type="match status" value="1"/>
</dbReference>
<keyword evidence="6" id="KW-0597">Phosphoprotein</keyword>
<evidence type="ECO:0000256" key="3">
    <source>
        <dbReference type="ARBA" id="ARBA00012513"/>
    </source>
</evidence>
<dbReference type="GO" id="GO:0004674">
    <property type="term" value="F:protein serine/threonine kinase activity"/>
    <property type="evidence" value="ECO:0007669"/>
    <property type="project" value="UniProtKB-KW"/>
</dbReference>
<dbReference type="InterPro" id="IPR000719">
    <property type="entry name" value="Prot_kinase_dom"/>
</dbReference>
<evidence type="ECO:0000256" key="4">
    <source>
        <dbReference type="ARBA" id="ARBA00022475"/>
    </source>
</evidence>
<evidence type="ECO:0000256" key="20">
    <source>
        <dbReference type="PROSITE-ProRule" id="PRU10141"/>
    </source>
</evidence>
<dbReference type="SUPFAM" id="SSF52047">
    <property type="entry name" value="RNI-like"/>
    <property type="match status" value="1"/>
</dbReference>
<dbReference type="Pfam" id="PF08263">
    <property type="entry name" value="LRRNT_2"/>
    <property type="match status" value="1"/>
</dbReference>
<keyword evidence="15" id="KW-1133">Transmembrane helix</keyword>